<accession>A0A1Q5TG15</accession>
<gene>
    <name evidence="1" type="ORF">PENSUB_8555</name>
</gene>
<protein>
    <submittedName>
        <fullName evidence="1">Uncharacterized protein</fullName>
    </submittedName>
</protein>
<proteinExistence type="predicted"/>
<name>A0A1Q5TG15_9EURO</name>
<reference evidence="1 2" key="1">
    <citation type="submission" date="2016-10" db="EMBL/GenBank/DDBJ databases">
        <title>Genome sequence of the ascomycete fungus Penicillium subrubescens.</title>
        <authorList>
            <person name="De Vries R.P."/>
            <person name="Peng M."/>
            <person name="Dilokpimol A."/>
            <person name="Hilden K."/>
            <person name="Makela M.R."/>
            <person name="Grigoriev I."/>
            <person name="Riley R."/>
            <person name="Granchi Z."/>
        </authorList>
    </citation>
    <scope>NUCLEOTIDE SEQUENCE [LARGE SCALE GENOMIC DNA]</scope>
    <source>
        <strain evidence="1 2">CBS 132785</strain>
    </source>
</reference>
<sequence>MLASIGGFSKVSEDTLSGIVITCTLPLVTTSGVYGQPKGFLRIFRNSKQFGNQNQHYFHPILLVFKSNSIVVQV</sequence>
<keyword evidence="2" id="KW-1185">Reference proteome</keyword>
<evidence type="ECO:0000313" key="1">
    <source>
        <dbReference type="EMBL" id="OKO99168.1"/>
    </source>
</evidence>
<evidence type="ECO:0000313" key="2">
    <source>
        <dbReference type="Proteomes" id="UP000186955"/>
    </source>
</evidence>
<organism evidence="1 2">
    <name type="scientific">Penicillium subrubescens</name>
    <dbReference type="NCBI Taxonomy" id="1316194"/>
    <lineage>
        <taxon>Eukaryota</taxon>
        <taxon>Fungi</taxon>
        <taxon>Dikarya</taxon>
        <taxon>Ascomycota</taxon>
        <taxon>Pezizomycotina</taxon>
        <taxon>Eurotiomycetes</taxon>
        <taxon>Eurotiomycetidae</taxon>
        <taxon>Eurotiales</taxon>
        <taxon>Aspergillaceae</taxon>
        <taxon>Penicillium</taxon>
    </lineage>
</organism>
<comment type="caution">
    <text evidence="1">The sequence shown here is derived from an EMBL/GenBank/DDBJ whole genome shotgun (WGS) entry which is preliminary data.</text>
</comment>
<dbReference type="Proteomes" id="UP000186955">
    <property type="component" value="Unassembled WGS sequence"/>
</dbReference>
<dbReference type="EMBL" id="MNBE01000664">
    <property type="protein sequence ID" value="OKO99168.1"/>
    <property type="molecule type" value="Genomic_DNA"/>
</dbReference>
<dbReference type="AlphaFoldDB" id="A0A1Q5TG15"/>